<gene>
    <name evidence="7" type="ORF">NJU99_13480</name>
</gene>
<evidence type="ECO:0000256" key="2">
    <source>
        <dbReference type="ARBA" id="ARBA00022729"/>
    </source>
</evidence>
<dbReference type="EMBL" id="CP100595">
    <property type="protein sequence ID" value="UTJ06247.1"/>
    <property type="molecule type" value="Genomic_DNA"/>
</dbReference>
<keyword evidence="8" id="KW-1185">Reference proteome</keyword>
<evidence type="ECO:0000313" key="8">
    <source>
        <dbReference type="Proteomes" id="UP001060012"/>
    </source>
</evidence>
<keyword evidence="3" id="KW-0472">Membrane</keyword>
<feature type="signal peptide" evidence="6">
    <location>
        <begin position="1"/>
        <end position="21"/>
    </location>
</feature>
<keyword evidence="1" id="KW-1003">Cell membrane</keyword>
<name>A0ABY5E2Z8_9BACT</name>
<keyword evidence="2 6" id="KW-0732">Signal</keyword>
<reference evidence="7" key="1">
    <citation type="submission" date="2022-07" db="EMBL/GenBank/DDBJ databases">
        <title>Arcobacter roscoffensis sp. nov., a marine bacterium isolated from coastal seawater collected from Roscoff, France.</title>
        <authorList>
            <person name="Pascual J."/>
            <person name="Lepeaux C."/>
            <person name="Methner A."/>
            <person name="Overmann J."/>
        </authorList>
    </citation>
    <scope>NUCLEOTIDE SEQUENCE</scope>
    <source>
        <strain evidence="7">ARW1-2F2</strain>
    </source>
</reference>
<dbReference type="Pfam" id="PF03783">
    <property type="entry name" value="CsgG"/>
    <property type="match status" value="1"/>
</dbReference>
<keyword evidence="4" id="KW-0564">Palmitate</keyword>
<proteinExistence type="predicted"/>
<evidence type="ECO:0000256" key="5">
    <source>
        <dbReference type="ARBA" id="ARBA00023288"/>
    </source>
</evidence>
<accession>A0ABY5E2Z8</accession>
<feature type="chain" id="PRO_5045386080" evidence="6">
    <location>
        <begin position="22"/>
        <end position="215"/>
    </location>
</feature>
<dbReference type="Proteomes" id="UP001060012">
    <property type="component" value="Chromosome"/>
</dbReference>
<evidence type="ECO:0000256" key="3">
    <source>
        <dbReference type="ARBA" id="ARBA00023136"/>
    </source>
</evidence>
<dbReference type="PANTHER" id="PTHR41164">
    <property type="entry name" value="CURLI PRODUCTION ASSEMBLY/TRANSPORT COMPONENT CSGG"/>
    <property type="match status" value="1"/>
</dbReference>
<evidence type="ECO:0000256" key="6">
    <source>
        <dbReference type="SAM" id="SignalP"/>
    </source>
</evidence>
<evidence type="ECO:0000313" key="7">
    <source>
        <dbReference type="EMBL" id="UTJ06247.1"/>
    </source>
</evidence>
<organism evidence="7 8">
    <name type="scientific">Arcobacter roscoffensis</name>
    <dbReference type="NCBI Taxonomy" id="2961520"/>
    <lineage>
        <taxon>Bacteria</taxon>
        <taxon>Pseudomonadati</taxon>
        <taxon>Campylobacterota</taxon>
        <taxon>Epsilonproteobacteria</taxon>
        <taxon>Campylobacterales</taxon>
        <taxon>Arcobacteraceae</taxon>
        <taxon>Arcobacter</taxon>
    </lineage>
</organism>
<dbReference type="PROSITE" id="PS51257">
    <property type="entry name" value="PROKAR_LIPOPROTEIN"/>
    <property type="match status" value="1"/>
</dbReference>
<dbReference type="PANTHER" id="PTHR41164:SF1">
    <property type="entry name" value="CURLI PRODUCTION ASSEMBLY_TRANSPORT COMPONENT CSGG"/>
    <property type="match status" value="1"/>
</dbReference>
<dbReference type="InterPro" id="IPR005534">
    <property type="entry name" value="Curli_assmbl/transp-comp_CsgG"/>
</dbReference>
<evidence type="ECO:0000256" key="1">
    <source>
        <dbReference type="ARBA" id="ARBA00022475"/>
    </source>
</evidence>
<protein>
    <submittedName>
        <fullName evidence="7">CsgG/HfaB family protein</fullName>
    </submittedName>
</protein>
<keyword evidence="5" id="KW-0449">Lipoprotein</keyword>
<dbReference type="RefSeq" id="WP_254576427.1">
    <property type="nucleotide sequence ID" value="NZ_CP100595.1"/>
</dbReference>
<sequence length="215" mass="23283">MSKLKVALITTALITLFSGCATESSHSIKVPENKVERVSYNGKKMMISIGRFDNRSAYNNGIFSNGKDRLGNQAQTILTTSLQQSGHFLVLDRTNLSVLKQESNFSKVNQNIKGAKYVITGDVVEFGRKTVGDHQFFGILGKGKKQVAYAKVNLNVIDVSTTAVVYSSQGAGEFALSNREIIGFGGTAGYDATLNDKVLSLAINEAVNNLTKKVH</sequence>
<evidence type="ECO:0000256" key="4">
    <source>
        <dbReference type="ARBA" id="ARBA00023139"/>
    </source>
</evidence>
<dbReference type="SUPFAM" id="SSF52964">
    <property type="entry name" value="TolB, N-terminal domain"/>
    <property type="match status" value="1"/>
</dbReference>
<dbReference type="Gene3D" id="3.40.50.10610">
    <property type="entry name" value="ABC-type transport auxiliary lipoprotein component"/>
    <property type="match status" value="1"/>
</dbReference>